<feature type="transmembrane region" description="Helical" evidence="9">
    <location>
        <begin position="629"/>
        <end position="652"/>
    </location>
</feature>
<dbReference type="PROSITE" id="PS50297">
    <property type="entry name" value="ANK_REP_REGION"/>
    <property type="match status" value="2"/>
</dbReference>
<organism evidence="11 12">
    <name type="scientific">Urochloa decumbens</name>
    <dbReference type="NCBI Taxonomy" id="240449"/>
    <lineage>
        <taxon>Eukaryota</taxon>
        <taxon>Viridiplantae</taxon>
        <taxon>Streptophyta</taxon>
        <taxon>Embryophyta</taxon>
        <taxon>Tracheophyta</taxon>
        <taxon>Spermatophyta</taxon>
        <taxon>Magnoliopsida</taxon>
        <taxon>Liliopsida</taxon>
        <taxon>Poales</taxon>
        <taxon>Poaceae</taxon>
        <taxon>PACMAD clade</taxon>
        <taxon>Panicoideae</taxon>
        <taxon>Panicodae</taxon>
        <taxon>Paniceae</taxon>
        <taxon>Melinidinae</taxon>
        <taxon>Urochloa</taxon>
    </lineage>
</organism>
<evidence type="ECO:0000259" key="10">
    <source>
        <dbReference type="Pfam" id="PF13962"/>
    </source>
</evidence>
<feature type="region of interest" description="Disordered" evidence="8">
    <location>
        <begin position="17"/>
        <end position="48"/>
    </location>
</feature>
<keyword evidence="4 9" id="KW-1133">Transmembrane helix</keyword>
<dbReference type="Proteomes" id="UP001497457">
    <property type="component" value="Chromosome 12b"/>
</dbReference>
<reference evidence="11 12" key="2">
    <citation type="submission" date="2024-10" db="EMBL/GenBank/DDBJ databases">
        <authorList>
            <person name="Ryan C."/>
        </authorList>
    </citation>
    <scope>NUCLEOTIDE SEQUENCE [LARGE SCALE GENOMIC DNA]</scope>
</reference>
<feature type="transmembrane region" description="Helical" evidence="9">
    <location>
        <begin position="700"/>
        <end position="724"/>
    </location>
</feature>
<evidence type="ECO:0000256" key="5">
    <source>
        <dbReference type="ARBA" id="ARBA00023043"/>
    </source>
</evidence>
<dbReference type="AlphaFoldDB" id="A0ABC8WGE0"/>
<dbReference type="InterPro" id="IPR036770">
    <property type="entry name" value="Ankyrin_rpt-contain_sf"/>
</dbReference>
<dbReference type="Pfam" id="PF12796">
    <property type="entry name" value="Ank_2"/>
    <property type="match status" value="1"/>
</dbReference>
<dbReference type="PANTHER" id="PTHR24186">
    <property type="entry name" value="PROTEIN PHOSPHATASE 1 REGULATORY SUBUNIT"/>
    <property type="match status" value="1"/>
</dbReference>
<evidence type="ECO:0000313" key="12">
    <source>
        <dbReference type="Proteomes" id="UP001497457"/>
    </source>
</evidence>
<feature type="transmembrane region" description="Helical" evidence="9">
    <location>
        <begin position="658"/>
        <end position="679"/>
    </location>
</feature>
<protein>
    <recommendedName>
        <fullName evidence="10">PGG domain-containing protein</fullName>
    </recommendedName>
</protein>
<evidence type="ECO:0000256" key="4">
    <source>
        <dbReference type="ARBA" id="ARBA00022989"/>
    </source>
</evidence>
<dbReference type="Gene3D" id="1.25.40.20">
    <property type="entry name" value="Ankyrin repeat-containing domain"/>
    <property type="match status" value="3"/>
</dbReference>
<feature type="transmembrane region" description="Helical" evidence="9">
    <location>
        <begin position="597"/>
        <end position="617"/>
    </location>
</feature>
<reference evidence="12" key="1">
    <citation type="submission" date="2024-06" db="EMBL/GenBank/DDBJ databases">
        <authorList>
            <person name="Ryan C."/>
        </authorList>
    </citation>
    <scope>NUCLEOTIDE SEQUENCE [LARGE SCALE GENOMIC DNA]</scope>
</reference>
<sequence length="733" mass="79626">MRPLLAGAPRLVGDGVKVKHGASEGAKRAVRARPRRASSQHDAHGRELGRLPRYHQLWPRDVLPAPPPQQVAIEVAAASRNDDAAAAAALDDDMVVTEPETGSTALHVVAAAGDGRCYLESARVICGKAWHLLGAPNSDGDTPLHCAARAGNSRMVARLVELAAAAAAGGEGEGEARARALVRARNKRGETALHEAVRFCGHDHEMVRALMREDRWLASVVANDGTSPMYLACSLGRKTIARELHQRGHGISYSGPDGQNALHAAVIHDKVITKWLLEWNKDLVNQRDINGSTPMHFAASAADPSFQFTSFVFTTSNLETHFVGSYLLPQRCLTRLYEWREFPFPLLLEAEPSLAFQPDIDGSYPVHIAASAESMVAVIVLLTKYPGCAGLRDAMGRTFLHVAVEKKRYHVVKFVCHCSRSFRPMLNVQDKDGNTALHLAVKQGELDIFRCLIRNRNVKINLQNNQGNTPMDLALGKVRSGFYFGLTAPRRILGMLNLANAQTSSSNRRRDQMVEYNPSLNEGEESSKIKDFAQIVGIGSVLVATATFAAAITIPGGVRSPGDVSPAKPGMAAPPPAGTPVFTGKYAFDGFVVSNTLAFICSTLATFSLVYCGVAAVDIQRRFKLVSFSLAFLLCAARSFCAAFAFSLYLLLAPVEHGTAIAACVMTSLALLDGLWFLITSFHDTTVLLSRRTRLTFLKVGIGFIANTVYLFWPYLVIFGYMFIDGAKHLGEF</sequence>
<feature type="domain" description="PGG" evidence="10">
    <location>
        <begin position="528"/>
        <end position="650"/>
    </location>
</feature>
<evidence type="ECO:0000256" key="2">
    <source>
        <dbReference type="ARBA" id="ARBA00022692"/>
    </source>
</evidence>
<gene>
    <name evidence="11" type="ORF">URODEC1_LOCUS13403</name>
</gene>
<keyword evidence="5 7" id="KW-0040">ANK repeat</keyword>
<feature type="compositionally biased region" description="Basic and acidic residues" evidence="8">
    <location>
        <begin position="39"/>
        <end position="48"/>
    </location>
</feature>
<feature type="compositionally biased region" description="Basic residues" evidence="8">
    <location>
        <begin position="28"/>
        <end position="38"/>
    </location>
</feature>
<proteinExistence type="predicted"/>
<dbReference type="PANTHER" id="PTHR24186:SF50">
    <property type="entry name" value="ANKYRIN REPEAT-CONTAINING PROTEIN ITN1-LIKE ISOFORM X1"/>
    <property type="match status" value="1"/>
</dbReference>
<evidence type="ECO:0000256" key="6">
    <source>
        <dbReference type="ARBA" id="ARBA00023136"/>
    </source>
</evidence>
<keyword evidence="12" id="KW-1185">Reference proteome</keyword>
<dbReference type="Pfam" id="PF13962">
    <property type="entry name" value="PGG"/>
    <property type="match status" value="1"/>
</dbReference>
<evidence type="ECO:0000256" key="7">
    <source>
        <dbReference type="PROSITE-ProRule" id="PRU00023"/>
    </source>
</evidence>
<dbReference type="InterPro" id="IPR026961">
    <property type="entry name" value="PGG_dom"/>
</dbReference>
<dbReference type="PROSITE" id="PS50088">
    <property type="entry name" value="ANK_REPEAT"/>
    <property type="match status" value="2"/>
</dbReference>
<dbReference type="Pfam" id="PF13857">
    <property type="entry name" value="Ank_5"/>
    <property type="match status" value="1"/>
</dbReference>
<evidence type="ECO:0000256" key="8">
    <source>
        <dbReference type="SAM" id="MobiDB-lite"/>
    </source>
</evidence>
<evidence type="ECO:0000313" key="11">
    <source>
        <dbReference type="EMBL" id="CAL4908953.1"/>
    </source>
</evidence>
<dbReference type="GO" id="GO:0016020">
    <property type="term" value="C:membrane"/>
    <property type="evidence" value="ECO:0007669"/>
    <property type="project" value="UniProtKB-SubCell"/>
</dbReference>
<keyword evidence="3" id="KW-0677">Repeat</keyword>
<dbReference type="EMBL" id="OZ075122">
    <property type="protein sequence ID" value="CAL4908953.1"/>
    <property type="molecule type" value="Genomic_DNA"/>
</dbReference>
<keyword evidence="2 9" id="KW-0812">Transmembrane</keyword>
<dbReference type="SUPFAM" id="SSF48403">
    <property type="entry name" value="Ankyrin repeat"/>
    <property type="match status" value="2"/>
</dbReference>
<feature type="repeat" description="ANK" evidence="7">
    <location>
        <begin position="432"/>
        <end position="465"/>
    </location>
</feature>
<evidence type="ECO:0000256" key="9">
    <source>
        <dbReference type="SAM" id="Phobius"/>
    </source>
</evidence>
<dbReference type="InterPro" id="IPR002110">
    <property type="entry name" value="Ankyrin_rpt"/>
</dbReference>
<name>A0ABC8WGE0_9POAL</name>
<accession>A0ABC8WGE0</accession>
<dbReference type="Pfam" id="PF00023">
    <property type="entry name" value="Ank"/>
    <property type="match status" value="1"/>
</dbReference>
<evidence type="ECO:0000256" key="1">
    <source>
        <dbReference type="ARBA" id="ARBA00004141"/>
    </source>
</evidence>
<comment type="subcellular location">
    <subcellularLocation>
        <location evidence="1">Membrane</location>
        <topology evidence="1">Multi-pass membrane protein</topology>
    </subcellularLocation>
</comment>
<keyword evidence="6 9" id="KW-0472">Membrane</keyword>
<evidence type="ECO:0000256" key="3">
    <source>
        <dbReference type="ARBA" id="ARBA00022737"/>
    </source>
</evidence>
<feature type="repeat" description="ANK" evidence="7">
    <location>
        <begin position="139"/>
        <end position="171"/>
    </location>
</feature>
<dbReference type="SMART" id="SM00248">
    <property type="entry name" value="ANK"/>
    <property type="match status" value="7"/>
</dbReference>